<feature type="transmembrane region" description="Helical" evidence="2">
    <location>
        <begin position="142"/>
        <end position="160"/>
    </location>
</feature>
<keyword evidence="2" id="KW-1133">Transmembrane helix</keyword>
<feature type="transmembrane region" description="Helical" evidence="2">
    <location>
        <begin position="78"/>
        <end position="96"/>
    </location>
</feature>
<evidence type="ECO:0000313" key="3">
    <source>
        <dbReference type="EMBL" id="CAB9507496.1"/>
    </source>
</evidence>
<sequence length="503" mass="54272">MDLTKTQPQRRSSKEWATVYAQPFFYGAITRLPFIYFVIHMRFAFGLDWNLVGIFVGCYQAARVVTSIASIFRPGAAHAIGTAVGLAGNLLVIGSSKDNQTNIIIGTILVGSSETLAAMQTYVKQQFGGSLNQLEFKLKVQYAAVMVGVTFAFAFGGFIYDHFGIDGVATFGAIMSVSELLSLAWYWFPECGGQAEPLDETAHDDSGHTDSPPQDGEEGTLSSGSSDKEDDPITQALDSYSESGMGANYLTYALLVTFGMEAITIGYNLAVSPVYITEVFEMSTTVIGGLLAAGAAFGTITTMLIALPKQGRVLMEKWLPSPLHFLVAMTGISVAVLVAATPVFPVHVVGLLMLMGFNDLAALLLNELQGSITSSKAYSTIGPMGQVVRRTGNVLTAVSGPIFFGIFPQLPYIVAGSITAIWTILLTIIIRHRSKDNQDMLDHSNLDASVSSFYASTTFSRREIIARQVKKGRILPDEGEANDDEVLIFEPDFVSQVVTECEC</sequence>
<dbReference type="Proteomes" id="UP001153069">
    <property type="component" value="Unassembled WGS sequence"/>
</dbReference>
<evidence type="ECO:0000256" key="2">
    <source>
        <dbReference type="SAM" id="Phobius"/>
    </source>
</evidence>
<feature type="transmembrane region" description="Helical" evidence="2">
    <location>
        <begin position="412"/>
        <end position="430"/>
    </location>
</feature>
<feature type="transmembrane region" description="Helical" evidence="2">
    <location>
        <begin position="20"/>
        <end position="39"/>
    </location>
</feature>
<dbReference type="OrthoDB" id="46096at2759"/>
<name>A0A9N8DVA0_9STRA</name>
<comment type="caution">
    <text evidence="3">The sequence shown here is derived from an EMBL/GenBank/DDBJ whole genome shotgun (WGS) entry which is preliminary data.</text>
</comment>
<dbReference type="EMBL" id="CAICTM010000308">
    <property type="protein sequence ID" value="CAB9507496.1"/>
    <property type="molecule type" value="Genomic_DNA"/>
</dbReference>
<evidence type="ECO:0000256" key="1">
    <source>
        <dbReference type="SAM" id="MobiDB-lite"/>
    </source>
</evidence>
<keyword evidence="2" id="KW-0472">Membrane</keyword>
<dbReference type="SUPFAM" id="SSF103473">
    <property type="entry name" value="MFS general substrate transporter"/>
    <property type="match status" value="1"/>
</dbReference>
<feature type="transmembrane region" description="Helical" evidence="2">
    <location>
        <begin position="319"/>
        <end position="340"/>
    </location>
</feature>
<feature type="transmembrane region" description="Helical" evidence="2">
    <location>
        <begin position="167"/>
        <end position="188"/>
    </location>
</feature>
<feature type="transmembrane region" description="Helical" evidence="2">
    <location>
        <begin position="286"/>
        <end position="307"/>
    </location>
</feature>
<dbReference type="InterPro" id="IPR036259">
    <property type="entry name" value="MFS_trans_sf"/>
</dbReference>
<dbReference type="AlphaFoldDB" id="A0A9N8DVA0"/>
<proteinExistence type="predicted"/>
<organism evidence="3 4">
    <name type="scientific">Seminavis robusta</name>
    <dbReference type="NCBI Taxonomy" id="568900"/>
    <lineage>
        <taxon>Eukaryota</taxon>
        <taxon>Sar</taxon>
        <taxon>Stramenopiles</taxon>
        <taxon>Ochrophyta</taxon>
        <taxon>Bacillariophyta</taxon>
        <taxon>Bacillariophyceae</taxon>
        <taxon>Bacillariophycidae</taxon>
        <taxon>Naviculales</taxon>
        <taxon>Naviculaceae</taxon>
        <taxon>Seminavis</taxon>
    </lineage>
</organism>
<keyword evidence="2" id="KW-0812">Transmembrane</keyword>
<reference evidence="3" key="1">
    <citation type="submission" date="2020-06" db="EMBL/GenBank/DDBJ databases">
        <authorList>
            <consortium name="Plant Systems Biology data submission"/>
        </authorList>
    </citation>
    <scope>NUCLEOTIDE SEQUENCE</scope>
    <source>
        <strain evidence="3">D6</strain>
    </source>
</reference>
<feature type="region of interest" description="Disordered" evidence="1">
    <location>
        <begin position="197"/>
        <end position="234"/>
    </location>
</feature>
<feature type="transmembrane region" description="Helical" evidence="2">
    <location>
        <begin position="346"/>
        <end position="366"/>
    </location>
</feature>
<dbReference type="Gene3D" id="1.20.1250.20">
    <property type="entry name" value="MFS general substrate transporter like domains"/>
    <property type="match status" value="1"/>
</dbReference>
<accession>A0A9N8DVA0</accession>
<evidence type="ECO:0000313" key="4">
    <source>
        <dbReference type="Proteomes" id="UP001153069"/>
    </source>
</evidence>
<protein>
    <submittedName>
        <fullName evidence="3">Uncharacterized protein</fullName>
    </submittedName>
</protein>
<feature type="transmembrane region" description="Helical" evidence="2">
    <location>
        <begin position="103"/>
        <end position="122"/>
    </location>
</feature>
<keyword evidence="4" id="KW-1185">Reference proteome</keyword>
<gene>
    <name evidence="3" type="ORF">SEMRO_309_G113670.1</name>
</gene>